<gene>
    <name evidence="1" type="ORF">BN53_08570</name>
</gene>
<name>I7JZ86_9LACO</name>
<reference evidence="1 2" key="1">
    <citation type="submission" date="2012-06" db="EMBL/GenBank/DDBJ databases">
        <title>Draft Genome Sequence of Lactobacillus pasteurii CRBIP 24.76T.</title>
        <authorList>
            <person name="Cousin S."/>
            <person name="Bouchier C."/>
            <person name="Loux V."/>
            <person name="Ma L."/>
            <person name="Creno S."/>
            <person name="Bizet C."/>
            <person name="Clermont D."/>
        </authorList>
    </citation>
    <scope>NUCLEOTIDE SEQUENCE [LARGE SCALE GENOMIC DNA]</scope>
    <source>
        <strain evidence="2">CRBIP 24.76T</strain>
    </source>
</reference>
<dbReference type="AlphaFoldDB" id="I7JZ86"/>
<sequence>MEKTFNLVTDPWIKVFDGTTNKEKTVSLIDLFKNSQDYLDLAGDIKSQDVSIMRLLLAILTTVYSRFDAGSEPYEWLEIDEDTLKVTDIPDDYDEDVEDDLLETWRNLFEQGHFSDQLYLYLEKYQDKFDFFGEHPFYQVTKEQYDSFVPKNKHVDTGTGTVNVMQINRTISQSNNSPAIFSPKSDQEKNQLTIDELVRWIITYQNIAATTDKTKVVLTESKEKLSNSPGWLYGFDAVYAQGKNLFETLMLNLILVPKDGEKYQDQHPIWEFDNVEDYVRQRTKALVPDNIAELYTDWARCLHIEWDDGTPTIFTAGLPKVDMTTAFEEPMAIWRSNDKEETFRPLKKTQLTASDAIWRNFELFIPSPESQKYHVPGIVSWLNKLKDKEYVAGGKIIDLAMTTMISDGNATSQSPAREVSDNLKVRANVLFDPDPQKADWWPVQISEVVAKTQEVGKTYWSFLAMIAELKGYGSSDAKEFASHYLKIFYQHVNIPFRQWLISLTNDDERSVRVSEWYENLKKIALEEVDERFNESSSREISGIKRTTSKKEDAEAELFNIFIAKNIFEAKLRKLNL</sequence>
<proteinExistence type="predicted"/>
<dbReference type="OrthoDB" id="3187690at2"/>
<dbReference type="EMBL" id="CAKD01000030">
    <property type="protein sequence ID" value="CCI86100.1"/>
    <property type="molecule type" value="Genomic_DNA"/>
</dbReference>
<comment type="caution">
    <text evidence="1">The sequence shown here is derived from an EMBL/GenBank/DDBJ whole genome shotgun (WGS) entry which is preliminary data.</text>
</comment>
<dbReference type="RefSeq" id="WP_009560668.1">
    <property type="nucleotide sequence ID" value="NZ_AYZN01000012.1"/>
</dbReference>
<dbReference type="PATRIC" id="fig|1423790.3.peg.710"/>
<dbReference type="Pfam" id="PF09481">
    <property type="entry name" value="CRISPR_Cse1"/>
    <property type="match status" value="1"/>
</dbReference>
<dbReference type="Gene3D" id="1.10.132.100">
    <property type="match status" value="1"/>
</dbReference>
<keyword evidence="2" id="KW-1185">Reference proteome</keyword>
<evidence type="ECO:0000313" key="1">
    <source>
        <dbReference type="EMBL" id="CCI86100.1"/>
    </source>
</evidence>
<evidence type="ECO:0000313" key="2">
    <source>
        <dbReference type="Proteomes" id="UP000009311"/>
    </source>
</evidence>
<accession>I7JZ86</accession>
<organism evidence="1 2">
    <name type="scientific">Lactobacillus pasteurii DSM 23907 = CRBIP 24.76</name>
    <dbReference type="NCBI Taxonomy" id="1423790"/>
    <lineage>
        <taxon>Bacteria</taxon>
        <taxon>Bacillati</taxon>
        <taxon>Bacillota</taxon>
        <taxon>Bacilli</taxon>
        <taxon>Lactobacillales</taxon>
        <taxon>Lactobacillaceae</taxon>
        <taxon>Lactobacillus</taxon>
    </lineage>
</organism>
<dbReference type="InterPro" id="IPR013381">
    <property type="entry name" value="CRISPR-assoc_prot_Cse1"/>
</dbReference>
<dbReference type="STRING" id="1423790.BN53_08570"/>
<dbReference type="eggNOG" id="COG1203">
    <property type="taxonomic scope" value="Bacteria"/>
</dbReference>
<dbReference type="Proteomes" id="UP000009311">
    <property type="component" value="Unassembled WGS sequence"/>
</dbReference>
<protein>
    <submittedName>
        <fullName evidence="1">Cse1 family CRISPR-associated protein</fullName>
    </submittedName>
</protein>